<name>A0AAV7TWQ9_PLEWA</name>
<evidence type="ECO:0000313" key="2">
    <source>
        <dbReference type="Proteomes" id="UP001066276"/>
    </source>
</evidence>
<reference evidence="1" key="1">
    <citation type="journal article" date="2022" name="bioRxiv">
        <title>Sequencing and chromosome-scale assembly of the giantPleurodeles waltlgenome.</title>
        <authorList>
            <person name="Brown T."/>
            <person name="Elewa A."/>
            <person name="Iarovenko S."/>
            <person name="Subramanian E."/>
            <person name="Araus A.J."/>
            <person name="Petzold A."/>
            <person name="Susuki M."/>
            <person name="Suzuki K.-i.T."/>
            <person name="Hayashi T."/>
            <person name="Toyoda A."/>
            <person name="Oliveira C."/>
            <person name="Osipova E."/>
            <person name="Leigh N.D."/>
            <person name="Simon A."/>
            <person name="Yun M.H."/>
        </authorList>
    </citation>
    <scope>NUCLEOTIDE SEQUENCE</scope>
    <source>
        <strain evidence="1">20211129_DDA</strain>
        <tissue evidence="1">Liver</tissue>
    </source>
</reference>
<keyword evidence="2" id="KW-1185">Reference proteome</keyword>
<comment type="caution">
    <text evidence="1">The sequence shown here is derived from an EMBL/GenBank/DDBJ whole genome shotgun (WGS) entry which is preliminary data.</text>
</comment>
<dbReference type="AlphaFoldDB" id="A0AAV7TWQ9"/>
<dbReference type="Proteomes" id="UP001066276">
    <property type="component" value="Chromosome 3_2"/>
</dbReference>
<evidence type="ECO:0000313" key="1">
    <source>
        <dbReference type="EMBL" id="KAJ1180913.1"/>
    </source>
</evidence>
<accession>A0AAV7TWQ9</accession>
<sequence length="253" mass="29254">MTLRPSPSLRRKLMTNHAPIEVTKLFYYLWVRFSENLSWDCLVRKAAITLKQATGAILRFQYKAGGHSVTIILEIYARKAVAVALYGAELWEFTNVRVLQVAENNFLRILLGLGLGAPLKALYAELNLTMISELAARPILYWARVVRNPRAAVCLETLEEVISYDGYGGCSWGAYVKKTLENLWLKELWVDMGRVTKDTVGMIKDQYWELSKMRVHQELRPDSIMHYYFNKVYDPSPQAYLDMLYPELKQIHI</sequence>
<protein>
    <submittedName>
        <fullName evidence="1">Uncharacterized protein</fullName>
    </submittedName>
</protein>
<proteinExistence type="predicted"/>
<organism evidence="1 2">
    <name type="scientific">Pleurodeles waltl</name>
    <name type="common">Iberian ribbed newt</name>
    <dbReference type="NCBI Taxonomy" id="8319"/>
    <lineage>
        <taxon>Eukaryota</taxon>
        <taxon>Metazoa</taxon>
        <taxon>Chordata</taxon>
        <taxon>Craniata</taxon>
        <taxon>Vertebrata</taxon>
        <taxon>Euteleostomi</taxon>
        <taxon>Amphibia</taxon>
        <taxon>Batrachia</taxon>
        <taxon>Caudata</taxon>
        <taxon>Salamandroidea</taxon>
        <taxon>Salamandridae</taxon>
        <taxon>Pleurodelinae</taxon>
        <taxon>Pleurodeles</taxon>
    </lineage>
</organism>
<dbReference type="EMBL" id="JANPWB010000006">
    <property type="protein sequence ID" value="KAJ1180913.1"/>
    <property type="molecule type" value="Genomic_DNA"/>
</dbReference>
<gene>
    <name evidence="1" type="ORF">NDU88_006124</name>
</gene>